<dbReference type="SUPFAM" id="SSF49899">
    <property type="entry name" value="Concanavalin A-like lectins/glucanases"/>
    <property type="match status" value="1"/>
</dbReference>
<sequence>MFSLRKTWLSAVVALSTVISVSAQVHTDCNPMEKDCPADPAFGTEYYFNFNASPPTGTWESLAGEVKYDANQGAAFTINKKGESPTLRTKFYFFFGRTEMLLKVAPGTGIISSMMWLSDNLDEVDWEFFGTNATYAATNYFGKGEQDFTNGGYHEVNYDVRDDYHNYTTVWTKDMLQWYIDGNLVRTLLPKDANNTRNYPQTPMRLSLGIWAGGDPDMPQGVREWAGGDTDFGAGPYTMWVKSVKITDFTPDAKQYSFGDRSGSWESIQVTSYETKECVALLINGNSGNSTAKEALFKEPEETIGDKWNKLPQTAKTAVYASGAGLGAVIVAFGLWYCIKQRRRGAREAEQAAAAAEQERLELQGFKARGVNPDSFSNGASDWTVAEVHDNGVVQEKRPEFSIQEKPLGGMNSPHGTGSPTSQFGQPQQQLGSEWNSRGGPASPPLASPAGGMHAIPLLQDRSQSPRVASPGPTRTYSPGPQRAFSPAPAPQRAFSPAPSQFDNGMQNHGVGMPQRSMTSPNAYSGAYGGDGYSGFDAPRAQSPAHVMPPPRSGSAAPTYGGGYGAPQNQGYGQQGGYWNNNGPGAYR</sequence>
<comment type="similarity">
    <text evidence="12">Belongs to the glycosyl hydrolase 16 family. CRH1 subfamily.</text>
</comment>
<dbReference type="InParanoid" id="A0A2N3NB42"/>
<comment type="catalytic activity">
    <reaction evidence="1">
        <text>Random endo-hydrolysis of N-acetyl-beta-D-glucosaminide (1-&gt;4)-beta-linkages in chitin and chitodextrins.</text>
        <dbReference type="EC" id="3.2.1.14"/>
    </reaction>
</comment>
<evidence type="ECO:0000256" key="9">
    <source>
        <dbReference type="ARBA" id="ARBA00023180"/>
    </source>
</evidence>
<dbReference type="PANTHER" id="PTHR10963:SF27">
    <property type="entry name" value="GLYCOSIDASE-RELATED"/>
    <property type="match status" value="1"/>
</dbReference>
<dbReference type="InterPro" id="IPR013320">
    <property type="entry name" value="ConA-like_dom_sf"/>
</dbReference>
<evidence type="ECO:0000256" key="1">
    <source>
        <dbReference type="ARBA" id="ARBA00000822"/>
    </source>
</evidence>
<dbReference type="Pfam" id="PF00722">
    <property type="entry name" value="Glyco_hydro_16"/>
    <property type="match status" value="1"/>
</dbReference>
<evidence type="ECO:0000256" key="16">
    <source>
        <dbReference type="SAM" id="SignalP"/>
    </source>
</evidence>
<dbReference type="Proteomes" id="UP000233524">
    <property type="component" value="Unassembled WGS sequence"/>
</dbReference>
<accession>A0A2N3NB42</accession>
<feature type="signal peptide" evidence="16">
    <location>
        <begin position="1"/>
        <end position="23"/>
    </location>
</feature>
<keyword evidence="19" id="KW-1185">Reference proteome</keyword>
<evidence type="ECO:0000256" key="10">
    <source>
        <dbReference type="ARBA" id="ARBA00023295"/>
    </source>
</evidence>
<evidence type="ECO:0000259" key="17">
    <source>
        <dbReference type="PROSITE" id="PS51762"/>
    </source>
</evidence>
<dbReference type="InterPro" id="IPR000757">
    <property type="entry name" value="Beta-glucanase-like"/>
</dbReference>
<evidence type="ECO:0000256" key="5">
    <source>
        <dbReference type="ARBA" id="ARBA00022679"/>
    </source>
</evidence>
<feature type="compositionally biased region" description="Polar residues" evidence="14">
    <location>
        <begin position="414"/>
        <end position="436"/>
    </location>
</feature>
<name>A0A2N3NB42_9PEZI</name>
<keyword evidence="9" id="KW-0325">Glycoprotein</keyword>
<keyword evidence="10" id="KW-0326">Glycosidase</keyword>
<keyword evidence="11" id="KW-0961">Cell wall biogenesis/degradation</keyword>
<keyword evidence="13" id="KW-0175">Coiled coil</keyword>
<dbReference type="GO" id="GO:0016020">
    <property type="term" value="C:membrane"/>
    <property type="evidence" value="ECO:0007669"/>
    <property type="project" value="UniProtKB-SubCell"/>
</dbReference>
<keyword evidence="7" id="KW-0378">Hydrolase</keyword>
<evidence type="ECO:0000256" key="13">
    <source>
        <dbReference type="SAM" id="Coils"/>
    </source>
</evidence>
<gene>
    <name evidence="18" type="ORF">jhhlp_004220</name>
</gene>
<proteinExistence type="inferred from homology"/>
<dbReference type="OrthoDB" id="4781at2759"/>
<evidence type="ECO:0000256" key="7">
    <source>
        <dbReference type="ARBA" id="ARBA00022801"/>
    </source>
</evidence>
<feature type="compositionally biased region" description="Low complexity" evidence="14">
    <location>
        <begin position="566"/>
        <end position="588"/>
    </location>
</feature>
<dbReference type="GO" id="GO:0008843">
    <property type="term" value="F:endochitinase activity"/>
    <property type="evidence" value="ECO:0007669"/>
    <property type="project" value="UniProtKB-EC"/>
</dbReference>
<dbReference type="VEuPathDB" id="FungiDB:jhhlp_004220"/>
<feature type="chain" id="PRO_5014995071" description="chitinase" evidence="16">
    <location>
        <begin position="24"/>
        <end position="588"/>
    </location>
</feature>
<dbReference type="EC" id="3.2.1.14" evidence="3"/>
<keyword evidence="5" id="KW-0808">Transferase</keyword>
<dbReference type="GO" id="GO:0031505">
    <property type="term" value="P:fungal-type cell wall organization"/>
    <property type="evidence" value="ECO:0007669"/>
    <property type="project" value="TreeGrafter"/>
</dbReference>
<dbReference type="PANTHER" id="PTHR10963">
    <property type="entry name" value="GLYCOSYL HYDROLASE-RELATED"/>
    <property type="match status" value="1"/>
</dbReference>
<dbReference type="GO" id="GO:0016757">
    <property type="term" value="F:glycosyltransferase activity"/>
    <property type="evidence" value="ECO:0007669"/>
    <property type="project" value="UniProtKB-KW"/>
</dbReference>
<protein>
    <recommendedName>
        <fullName evidence="3">chitinase</fullName>
        <ecNumber evidence="3">3.2.1.14</ecNumber>
    </recommendedName>
</protein>
<evidence type="ECO:0000256" key="3">
    <source>
        <dbReference type="ARBA" id="ARBA00012729"/>
    </source>
</evidence>
<keyword evidence="15" id="KW-0812">Transmembrane</keyword>
<evidence type="ECO:0000256" key="11">
    <source>
        <dbReference type="ARBA" id="ARBA00023316"/>
    </source>
</evidence>
<keyword evidence="15" id="KW-1133">Transmembrane helix</keyword>
<keyword evidence="6 16" id="KW-0732">Signal</keyword>
<keyword evidence="4" id="KW-0328">Glycosyltransferase</keyword>
<keyword evidence="8 15" id="KW-0472">Membrane</keyword>
<comment type="subcellular location">
    <subcellularLocation>
        <location evidence="2">Membrane</location>
    </subcellularLocation>
</comment>
<evidence type="ECO:0000256" key="4">
    <source>
        <dbReference type="ARBA" id="ARBA00022676"/>
    </source>
</evidence>
<organism evidence="18 19">
    <name type="scientific">Lomentospora prolificans</name>
    <dbReference type="NCBI Taxonomy" id="41688"/>
    <lineage>
        <taxon>Eukaryota</taxon>
        <taxon>Fungi</taxon>
        <taxon>Dikarya</taxon>
        <taxon>Ascomycota</taxon>
        <taxon>Pezizomycotina</taxon>
        <taxon>Sordariomycetes</taxon>
        <taxon>Hypocreomycetidae</taxon>
        <taxon>Microascales</taxon>
        <taxon>Microascaceae</taxon>
        <taxon>Lomentospora</taxon>
    </lineage>
</organism>
<evidence type="ECO:0000256" key="6">
    <source>
        <dbReference type="ARBA" id="ARBA00022729"/>
    </source>
</evidence>
<dbReference type="GO" id="GO:0005975">
    <property type="term" value="P:carbohydrate metabolic process"/>
    <property type="evidence" value="ECO:0007669"/>
    <property type="project" value="InterPro"/>
</dbReference>
<dbReference type="EMBL" id="NLAX01000010">
    <property type="protein sequence ID" value="PKS09602.1"/>
    <property type="molecule type" value="Genomic_DNA"/>
</dbReference>
<feature type="compositionally biased region" description="Polar residues" evidence="14">
    <location>
        <begin position="461"/>
        <end position="479"/>
    </location>
</feature>
<dbReference type="AlphaFoldDB" id="A0A2N3NB42"/>
<feature type="transmembrane region" description="Helical" evidence="15">
    <location>
        <begin position="319"/>
        <end position="339"/>
    </location>
</feature>
<evidence type="ECO:0000256" key="15">
    <source>
        <dbReference type="SAM" id="Phobius"/>
    </source>
</evidence>
<dbReference type="STRING" id="41688.A0A2N3NB42"/>
<dbReference type="Gene3D" id="2.60.120.200">
    <property type="match status" value="1"/>
</dbReference>
<dbReference type="CDD" id="cd02183">
    <property type="entry name" value="GH16_fungal_CRH1_transglycosylase"/>
    <property type="match status" value="1"/>
</dbReference>
<evidence type="ECO:0000256" key="8">
    <source>
        <dbReference type="ARBA" id="ARBA00023136"/>
    </source>
</evidence>
<evidence type="ECO:0000313" key="18">
    <source>
        <dbReference type="EMBL" id="PKS09602.1"/>
    </source>
</evidence>
<feature type="region of interest" description="Disordered" evidence="14">
    <location>
        <begin position="404"/>
        <end position="588"/>
    </location>
</feature>
<evidence type="ECO:0000256" key="12">
    <source>
        <dbReference type="ARBA" id="ARBA00038074"/>
    </source>
</evidence>
<evidence type="ECO:0000313" key="19">
    <source>
        <dbReference type="Proteomes" id="UP000233524"/>
    </source>
</evidence>
<dbReference type="PROSITE" id="PS51762">
    <property type="entry name" value="GH16_2"/>
    <property type="match status" value="1"/>
</dbReference>
<comment type="caution">
    <text evidence="18">The sequence shown here is derived from an EMBL/GenBank/DDBJ whole genome shotgun (WGS) entry which is preliminary data.</text>
</comment>
<dbReference type="GO" id="GO:0009277">
    <property type="term" value="C:fungal-type cell wall"/>
    <property type="evidence" value="ECO:0007669"/>
    <property type="project" value="TreeGrafter"/>
</dbReference>
<feature type="compositionally biased region" description="Polar residues" evidence="14">
    <location>
        <begin position="498"/>
        <end position="507"/>
    </location>
</feature>
<dbReference type="InterPro" id="IPR050546">
    <property type="entry name" value="Glycosyl_Hydrlase_16"/>
</dbReference>
<evidence type="ECO:0000256" key="14">
    <source>
        <dbReference type="SAM" id="MobiDB-lite"/>
    </source>
</evidence>
<feature type="domain" description="GH16" evidence="17">
    <location>
        <begin position="25"/>
        <end position="249"/>
    </location>
</feature>
<evidence type="ECO:0000256" key="2">
    <source>
        <dbReference type="ARBA" id="ARBA00004370"/>
    </source>
</evidence>
<feature type="coiled-coil region" evidence="13">
    <location>
        <begin position="339"/>
        <end position="369"/>
    </location>
</feature>
<reference evidence="18 19" key="1">
    <citation type="journal article" date="2017" name="G3 (Bethesda)">
        <title>First Draft Genome Sequence of the Pathogenic Fungus Lomentospora prolificans (Formerly Scedosporium prolificans).</title>
        <authorList>
            <person name="Luo R."/>
            <person name="Zimin A."/>
            <person name="Workman R."/>
            <person name="Fan Y."/>
            <person name="Pertea G."/>
            <person name="Grossman N."/>
            <person name="Wear M.P."/>
            <person name="Jia B."/>
            <person name="Miller H."/>
            <person name="Casadevall A."/>
            <person name="Timp W."/>
            <person name="Zhang S.X."/>
            <person name="Salzberg S.L."/>
        </authorList>
    </citation>
    <scope>NUCLEOTIDE SEQUENCE [LARGE SCALE GENOMIC DNA]</scope>
    <source>
        <strain evidence="18 19">JHH-5317</strain>
    </source>
</reference>